<dbReference type="AlphaFoldDB" id="A0A7W3JTK1"/>
<keyword evidence="1" id="KW-0472">Membrane</keyword>
<evidence type="ECO:0000313" key="3">
    <source>
        <dbReference type="Proteomes" id="UP000524237"/>
    </source>
</evidence>
<comment type="caution">
    <text evidence="2">The sequence shown here is derived from an EMBL/GenBank/DDBJ whole genome shotgun (WGS) entry which is preliminary data.</text>
</comment>
<accession>A0A7W3JTK1</accession>
<keyword evidence="1" id="KW-0812">Transmembrane</keyword>
<organism evidence="2 3">
    <name type="scientific">Alpinimonas psychrophila</name>
    <dbReference type="NCBI Taxonomy" id="748908"/>
    <lineage>
        <taxon>Bacteria</taxon>
        <taxon>Bacillati</taxon>
        <taxon>Actinomycetota</taxon>
        <taxon>Actinomycetes</taxon>
        <taxon>Micrococcales</taxon>
        <taxon>Microbacteriaceae</taxon>
        <taxon>Alpinimonas</taxon>
    </lineage>
</organism>
<feature type="transmembrane region" description="Helical" evidence="1">
    <location>
        <begin position="46"/>
        <end position="71"/>
    </location>
</feature>
<gene>
    <name evidence="2" type="ORF">FB555_001102</name>
</gene>
<keyword evidence="1" id="KW-1133">Transmembrane helix</keyword>
<sequence length="109" mass="12060">MGIVKRSVGGWVIVTVFALLFADDVWEALGNFIGINYQRLALGLDLTGWGWAFLLFGIFVPVILFFLVLFVTRKMPAWRSLPVFIVAVMISAVIALDITLAVPYTLILG</sequence>
<dbReference type="Proteomes" id="UP000524237">
    <property type="component" value="Unassembled WGS sequence"/>
</dbReference>
<protein>
    <submittedName>
        <fullName evidence="2">Uncharacterized protein</fullName>
    </submittedName>
</protein>
<keyword evidence="3" id="KW-1185">Reference proteome</keyword>
<reference evidence="2 3" key="1">
    <citation type="submission" date="2020-07" db="EMBL/GenBank/DDBJ databases">
        <title>Sequencing the genomes of 1000 actinobacteria strains.</title>
        <authorList>
            <person name="Klenk H.-P."/>
        </authorList>
    </citation>
    <scope>NUCLEOTIDE SEQUENCE [LARGE SCALE GENOMIC DNA]</scope>
    <source>
        <strain evidence="2 3">DSM 23737</strain>
    </source>
</reference>
<evidence type="ECO:0000256" key="1">
    <source>
        <dbReference type="SAM" id="Phobius"/>
    </source>
</evidence>
<dbReference type="EMBL" id="JACGWU010000002">
    <property type="protein sequence ID" value="MBA8829004.1"/>
    <property type="molecule type" value="Genomic_DNA"/>
</dbReference>
<dbReference type="RefSeq" id="WP_182484434.1">
    <property type="nucleotide sequence ID" value="NZ_JACGWU010000002.1"/>
</dbReference>
<feature type="transmembrane region" description="Helical" evidence="1">
    <location>
        <begin position="83"/>
        <end position="107"/>
    </location>
</feature>
<name>A0A7W3JTK1_9MICO</name>
<proteinExistence type="predicted"/>
<evidence type="ECO:0000313" key="2">
    <source>
        <dbReference type="EMBL" id="MBA8829004.1"/>
    </source>
</evidence>